<dbReference type="Pfam" id="PF00350">
    <property type="entry name" value="Dynamin_N"/>
    <property type="match status" value="1"/>
</dbReference>
<protein>
    <recommendedName>
        <fullName evidence="1">Dynamin N-terminal domain-containing protein</fullName>
    </recommendedName>
</protein>
<dbReference type="InterPro" id="IPR022812">
    <property type="entry name" value="Dynamin"/>
</dbReference>
<accession>A0ABQ7GS70</accession>
<comment type="caution">
    <text evidence="2">The sequence shown here is derived from an EMBL/GenBank/DDBJ whole genome shotgun (WGS) entry which is preliminary data.</text>
</comment>
<sequence length="169" mass="18904">MLCVPSWYDTATILQNNNMGGNRQQPIRNVASSTRPAACHSASLTSTASLTDFNQRLLDLDNQLTARGLTSLIDWPRIVFCGEQSSGKSSIIQRIAQINLPRAQGTCTRCPMELRMKHGNDPWSCTIKIRYMYDSNGDPLDSVKEEHFCTVDKREDVEASVARAQEKIL</sequence>
<dbReference type="Proteomes" id="UP000815325">
    <property type="component" value="Unassembled WGS sequence"/>
</dbReference>
<dbReference type="PANTHER" id="PTHR11566">
    <property type="entry name" value="DYNAMIN"/>
    <property type="match status" value="1"/>
</dbReference>
<organism evidence="2 3">
    <name type="scientific">Dunaliella salina</name>
    <name type="common">Green alga</name>
    <name type="synonym">Protococcus salinus</name>
    <dbReference type="NCBI Taxonomy" id="3046"/>
    <lineage>
        <taxon>Eukaryota</taxon>
        <taxon>Viridiplantae</taxon>
        <taxon>Chlorophyta</taxon>
        <taxon>core chlorophytes</taxon>
        <taxon>Chlorophyceae</taxon>
        <taxon>CS clade</taxon>
        <taxon>Chlamydomonadales</taxon>
        <taxon>Dunaliellaceae</taxon>
        <taxon>Dunaliella</taxon>
    </lineage>
</organism>
<evidence type="ECO:0000313" key="2">
    <source>
        <dbReference type="EMBL" id="KAF5837422.1"/>
    </source>
</evidence>
<name>A0ABQ7GS70_DUNSA</name>
<dbReference type="PRINTS" id="PR00195">
    <property type="entry name" value="DYNAMIN"/>
</dbReference>
<proteinExistence type="predicted"/>
<keyword evidence="3" id="KW-1185">Reference proteome</keyword>
<dbReference type="InterPro" id="IPR027417">
    <property type="entry name" value="P-loop_NTPase"/>
</dbReference>
<dbReference type="SUPFAM" id="SSF52540">
    <property type="entry name" value="P-loop containing nucleoside triphosphate hydrolases"/>
    <property type="match status" value="1"/>
</dbReference>
<dbReference type="EMBL" id="MU069616">
    <property type="protein sequence ID" value="KAF5837422.1"/>
    <property type="molecule type" value="Genomic_DNA"/>
</dbReference>
<feature type="domain" description="Dynamin N-terminal" evidence="1">
    <location>
        <begin position="78"/>
        <end position="130"/>
    </location>
</feature>
<evidence type="ECO:0000259" key="1">
    <source>
        <dbReference type="Pfam" id="PF00350"/>
    </source>
</evidence>
<reference evidence="2" key="1">
    <citation type="submission" date="2017-08" db="EMBL/GenBank/DDBJ databases">
        <authorList>
            <person name="Polle J.E."/>
            <person name="Barry K."/>
            <person name="Cushman J."/>
            <person name="Schmutz J."/>
            <person name="Tran D."/>
            <person name="Hathwaick L.T."/>
            <person name="Yim W.C."/>
            <person name="Jenkins J."/>
            <person name="Mckie-Krisberg Z.M."/>
            <person name="Prochnik S."/>
            <person name="Lindquist E."/>
            <person name="Dockter R.B."/>
            <person name="Adam C."/>
            <person name="Molina H."/>
            <person name="Bunkerborg J."/>
            <person name="Jin E."/>
            <person name="Buchheim M."/>
            <person name="Magnuson J."/>
        </authorList>
    </citation>
    <scope>NUCLEOTIDE SEQUENCE</scope>
    <source>
        <strain evidence="2">CCAP 19/18</strain>
    </source>
</reference>
<dbReference type="Gene3D" id="3.40.50.300">
    <property type="entry name" value="P-loop containing nucleotide triphosphate hydrolases"/>
    <property type="match status" value="1"/>
</dbReference>
<gene>
    <name evidence="2" type="ORF">DUNSADRAFT_4402</name>
</gene>
<evidence type="ECO:0000313" key="3">
    <source>
        <dbReference type="Proteomes" id="UP000815325"/>
    </source>
</evidence>
<dbReference type="InterPro" id="IPR045063">
    <property type="entry name" value="Dynamin_N"/>
</dbReference>